<feature type="compositionally biased region" description="Polar residues" evidence="1">
    <location>
        <begin position="9"/>
        <end position="20"/>
    </location>
</feature>
<organism evidence="3 4">
    <name type="scientific">Dothidotthia symphoricarpi CBS 119687</name>
    <dbReference type="NCBI Taxonomy" id="1392245"/>
    <lineage>
        <taxon>Eukaryota</taxon>
        <taxon>Fungi</taxon>
        <taxon>Dikarya</taxon>
        <taxon>Ascomycota</taxon>
        <taxon>Pezizomycotina</taxon>
        <taxon>Dothideomycetes</taxon>
        <taxon>Pleosporomycetidae</taxon>
        <taxon>Pleosporales</taxon>
        <taxon>Dothidotthiaceae</taxon>
        <taxon>Dothidotthia</taxon>
    </lineage>
</organism>
<evidence type="ECO:0000256" key="1">
    <source>
        <dbReference type="SAM" id="MobiDB-lite"/>
    </source>
</evidence>
<dbReference type="AlphaFoldDB" id="A0A6A6AGN3"/>
<gene>
    <name evidence="3" type="ORF">P153DRAFT_422231</name>
</gene>
<dbReference type="RefSeq" id="XP_033524672.1">
    <property type="nucleotide sequence ID" value="XM_033672354.1"/>
</dbReference>
<evidence type="ECO:0000313" key="4">
    <source>
        <dbReference type="Proteomes" id="UP000799771"/>
    </source>
</evidence>
<dbReference type="SMART" id="SM00355">
    <property type="entry name" value="ZnF_C2H2"/>
    <property type="match status" value="3"/>
</dbReference>
<keyword evidence="4" id="KW-1185">Reference proteome</keyword>
<reference evidence="3" key="1">
    <citation type="journal article" date="2020" name="Stud. Mycol.">
        <title>101 Dothideomycetes genomes: a test case for predicting lifestyles and emergence of pathogens.</title>
        <authorList>
            <person name="Haridas S."/>
            <person name="Albert R."/>
            <person name="Binder M."/>
            <person name="Bloem J."/>
            <person name="Labutti K."/>
            <person name="Salamov A."/>
            <person name="Andreopoulos B."/>
            <person name="Baker S."/>
            <person name="Barry K."/>
            <person name="Bills G."/>
            <person name="Bluhm B."/>
            <person name="Cannon C."/>
            <person name="Castanera R."/>
            <person name="Culley D."/>
            <person name="Daum C."/>
            <person name="Ezra D."/>
            <person name="Gonzalez J."/>
            <person name="Henrissat B."/>
            <person name="Kuo A."/>
            <person name="Liang C."/>
            <person name="Lipzen A."/>
            <person name="Lutzoni F."/>
            <person name="Magnuson J."/>
            <person name="Mondo S."/>
            <person name="Nolan M."/>
            <person name="Ohm R."/>
            <person name="Pangilinan J."/>
            <person name="Park H.-J."/>
            <person name="Ramirez L."/>
            <person name="Alfaro M."/>
            <person name="Sun H."/>
            <person name="Tritt A."/>
            <person name="Yoshinaga Y."/>
            <person name="Zwiers L.-H."/>
            <person name="Turgeon B."/>
            <person name="Goodwin S."/>
            <person name="Spatafora J."/>
            <person name="Crous P."/>
            <person name="Grigoriev I."/>
        </authorList>
    </citation>
    <scope>NUCLEOTIDE SEQUENCE</scope>
    <source>
        <strain evidence="3">CBS 119687</strain>
    </source>
</reference>
<dbReference type="PROSITE" id="PS00028">
    <property type="entry name" value="ZINC_FINGER_C2H2_1"/>
    <property type="match status" value="1"/>
</dbReference>
<evidence type="ECO:0000259" key="2">
    <source>
        <dbReference type="PROSITE" id="PS00028"/>
    </source>
</evidence>
<dbReference type="InterPro" id="IPR013087">
    <property type="entry name" value="Znf_C2H2_type"/>
</dbReference>
<protein>
    <recommendedName>
        <fullName evidence="2">C2H2-type domain-containing protein</fullName>
    </recommendedName>
</protein>
<feature type="compositionally biased region" description="Polar residues" evidence="1">
    <location>
        <begin position="90"/>
        <end position="106"/>
    </location>
</feature>
<evidence type="ECO:0000313" key="3">
    <source>
        <dbReference type="EMBL" id="KAF2130285.1"/>
    </source>
</evidence>
<feature type="region of interest" description="Disordered" evidence="1">
    <location>
        <begin position="1"/>
        <end position="51"/>
    </location>
</feature>
<feature type="domain" description="C2H2-type" evidence="2">
    <location>
        <begin position="192"/>
        <end position="213"/>
    </location>
</feature>
<dbReference type="Proteomes" id="UP000799771">
    <property type="component" value="Unassembled WGS sequence"/>
</dbReference>
<proteinExistence type="predicted"/>
<name>A0A6A6AGN3_9PLEO</name>
<dbReference type="GeneID" id="54412786"/>
<feature type="region of interest" description="Disordered" evidence="1">
    <location>
        <begin position="80"/>
        <end position="106"/>
    </location>
</feature>
<feature type="region of interest" description="Disordered" evidence="1">
    <location>
        <begin position="548"/>
        <end position="596"/>
    </location>
</feature>
<accession>A0A6A6AGN3</accession>
<dbReference type="EMBL" id="ML977504">
    <property type="protein sequence ID" value="KAF2130285.1"/>
    <property type="molecule type" value="Genomic_DNA"/>
</dbReference>
<dbReference type="OrthoDB" id="654211at2759"/>
<sequence>MEIDEPQHFQFSTPQASNSFKRPRRSVQGSMPLGSAIESVSPSPRHHGHTHLAPTVIDHIHGLKHLDDQQILLLLQAARNGDGRRPSGPDRSSISTMGSRASSYLSVPSSRVPGMFSDHRSSVASTDSSFTHYSAASSRLSTASSRLSMISTASTPAPKNFACTFCDKALKSKPYWKSHEEEFHEQRLTWRCPDCEQIFHAGKRFREHHTKLHGCEHCKQPRESGQPTSRKASPCVKRYEIVMHDKDAWGCGFCCSLLTTWEERCEHIALHFEEKGSSRWNFTNVVLALLKQPEVGHAWNTLLSRRHGEDSQHWPTLTWEPKKCNRLRYKLETKWDTRAFDLQKLVQDTYDLAEIEAKDIIEDSPESTPEVSEANNIAHSEIVEFKLESSDFGNNHRLPSSHGLSHDTSMMDLDEPAQNMHHQGIHQPQWPVNADMSQTSMTVDSGMGAFVGYHPNMTGMSGEFAQPVVTQPFQQQQTWPNTGYVATPDLMNFQQSTYMNYNQPKEVIQVPTSQFATFTQYAPTNLVQSTPPTSRRYVPKLVNISGSIHRSAPQDQPPPPPPKDESQQNRFSRMIRRRTSQQNIKETSWHGELQWG</sequence>